<dbReference type="AlphaFoldDB" id="A0A167GN33"/>
<dbReference type="SUPFAM" id="SSF55073">
    <property type="entry name" value="Nucleotide cyclase"/>
    <property type="match status" value="1"/>
</dbReference>
<comment type="caution">
    <text evidence="5">The sequence shown here is derived from an EMBL/GenBank/DDBJ whole genome shotgun (WGS) entry which is preliminary data.</text>
</comment>
<feature type="domain" description="GGDEF" evidence="4">
    <location>
        <begin position="97"/>
        <end position="222"/>
    </location>
</feature>
<keyword evidence="3" id="KW-0472">Membrane</keyword>
<dbReference type="GO" id="GO:0043709">
    <property type="term" value="P:cell adhesion involved in single-species biofilm formation"/>
    <property type="evidence" value="ECO:0007669"/>
    <property type="project" value="TreeGrafter"/>
</dbReference>
<dbReference type="EMBL" id="AUXT01000046">
    <property type="protein sequence ID" value="KZN55836.1"/>
    <property type="molecule type" value="Genomic_DNA"/>
</dbReference>
<sequence>MHTSLLLDCLDEFLTLDHIHPTLSSLEAFPAFLGMIVMSFAMYWWYQEQTYLNLTLLKKERHFREHTFTDYVTGLYSARYMEKQINNEFKMLESKNKPFCVAMFDLNAYSQFCFKYGIAKGEELLRNTGQLITLHTRGCDLTCRYAGDKFVVLFPDTSYKTAHTIAGRVCEAAKKHYQYDDDLTTINAMTLSSSCIEISSQTVSSDVFKQLISQLQQSKQAA</sequence>
<dbReference type="GO" id="GO:1902201">
    <property type="term" value="P:negative regulation of bacterial-type flagellum-dependent cell motility"/>
    <property type="evidence" value="ECO:0007669"/>
    <property type="project" value="TreeGrafter"/>
</dbReference>
<dbReference type="PROSITE" id="PS50887">
    <property type="entry name" value="GGDEF"/>
    <property type="match status" value="1"/>
</dbReference>
<dbReference type="Pfam" id="PF00990">
    <property type="entry name" value="GGDEF"/>
    <property type="match status" value="1"/>
</dbReference>
<evidence type="ECO:0000313" key="5">
    <source>
        <dbReference type="EMBL" id="KZN55836.1"/>
    </source>
</evidence>
<dbReference type="RefSeq" id="WP_063375828.1">
    <property type="nucleotide sequence ID" value="NZ_AUXT01000046.1"/>
</dbReference>
<evidence type="ECO:0000313" key="6">
    <source>
        <dbReference type="Proteomes" id="UP000076587"/>
    </source>
</evidence>
<dbReference type="Proteomes" id="UP000076587">
    <property type="component" value="Unassembled WGS sequence"/>
</dbReference>
<dbReference type="PATRIC" id="fig|1365253.3.peg.862"/>
<dbReference type="PANTHER" id="PTHR45138">
    <property type="entry name" value="REGULATORY COMPONENTS OF SENSORY TRANSDUCTION SYSTEM"/>
    <property type="match status" value="1"/>
</dbReference>
<evidence type="ECO:0000256" key="2">
    <source>
        <dbReference type="ARBA" id="ARBA00034247"/>
    </source>
</evidence>
<name>A0A167GN33_9GAMM</name>
<feature type="transmembrane region" description="Helical" evidence="3">
    <location>
        <begin position="28"/>
        <end position="46"/>
    </location>
</feature>
<dbReference type="GO" id="GO:0052621">
    <property type="term" value="F:diguanylate cyclase activity"/>
    <property type="evidence" value="ECO:0007669"/>
    <property type="project" value="UniProtKB-EC"/>
</dbReference>
<accession>A0A167GN33</accession>
<evidence type="ECO:0000256" key="1">
    <source>
        <dbReference type="ARBA" id="ARBA00012528"/>
    </source>
</evidence>
<dbReference type="PANTHER" id="PTHR45138:SF9">
    <property type="entry name" value="DIGUANYLATE CYCLASE DGCM-RELATED"/>
    <property type="match status" value="1"/>
</dbReference>
<evidence type="ECO:0000256" key="3">
    <source>
        <dbReference type="SAM" id="Phobius"/>
    </source>
</evidence>
<dbReference type="Gene3D" id="3.30.70.270">
    <property type="match status" value="1"/>
</dbReference>
<keyword evidence="3" id="KW-1133">Transmembrane helix</keyword>
<dbReference type="EC" id="2.7.7.65" evidence="1"/>
<reference evidence="5 6" key="1">
    <citation type="submission" date="2013-07" db="EMBL/GenBank/DDBJ databases">
        <title>Comparative Genomic and Metabolomic Analysis of Twelve Strains of Pseudoalteromonas luteoviolacea.</title>
        <authorList>
            <person name="Vynne N.G."/>
            <person name="Mansson M."/>
            <person name="Gram L."/>
        </authorList>
    </citation>
    <scope>NUCLEOTIDE SEQUENCE [LARGE SCALE GENOMIC DNA]</scope>
    <source>
        <strain evidence="5 6">NCIMB 1942</strain>
    </source>
</reference>
<dbReference type="InterPro" id="IPR000160">
    <property type="entry name" value="GGDEF_dom"/>
</dbReference>
<evidence type="ECO:0000259" key="4">
    <source>
        <dbReference type="PROSITE" id="PS50887"/>
    </source>
</evidence>
<gene>
    <name evidence="5" type="ORF">N482_05000</name>
</gene>
<proteinExistence type="predicted"/>
<dbReference type="CDD" id="cd01949">
    <property type="entry name" value="GGDEF"/>
    <property type="match status" value="1"/>
</dbReference>
<dbReference type="InterPro" id="IPR029787">
    <property type="entry name" value="Nucleotide_cyclase"/>
</dbReference>
<organism evidence="5 6">
    <name type="scientific">Pseudoalteromonas luteoviolacea NCIMB 1942</name>
    <dbReference type="NCBI Taxonomy" id="1365253"/>
    <lineage>
        <taxon>Bacteria</taxon>
        <taxon>Pseudomonadati</taxon>
        <taxon>Pseudomonadota</taxon>
        <taxon>Gammaproteobacteria</taxon>
        <taxon>Alteromonadales</taxon>
        <taxon>Pseudoalteromonadaceae</taxon>
        <taxon>Pseudoalteromonas</taxon>
    </lineage>
</organism>
<dbReference type="GO" id="GO:0005886">
    <property type="term" value="C:plasma membrane"/>
    <property type="evidence" value="ECO:0007669"/>
    <property type="project" value="TreeGrafter"/>
</dbReference>
<dbReference type="NCBIfam" id="TIGR00254">
    <property type="entry name" value="GGDEF"/>
    <property type="match status" value="1"/>
</dbReference>
<protein>
    <recommendedName>
        <fullName evidence="1">diguanylate cyclase</fullName>
        <ecNumber evidence="1">2.7.7.65</ecNumber>
    </recommendedName>
</protein>
<comment type="catalytic activity">
    <reaction evidence="2">
        <text>2 GTP = 3',3'-c-di-GMP + 2 diphosphate</text>
        <dbReference type="Rhea" id="RHEA:24898"/>
        <dbReference type="ChEBI" id="CHEBI:33019"/>
        <dbReference type="ChEBI" id="CHEBI:37565"/>
        <dbReference type="ChEBI" id="CHEBI:58805"/>
        <dbReference type="EC" id="2.7.7.65"/>
    </reaction>
</comment>
<dbReference type="InterPro" id="IPR050469">
    <property type="entry name" value="Diguanylate_Cyclase"/>
</dbReference>
<dbReference type="SMART" id="SM00267">
    <property type="entry name" value="GGDEF"/>
    <property type="match status" value="1"/>
</dbReference>
<keyword evidence="3" id="KW-0812">Transmembrane</keyword>
<dbReference type="InterPro" id="IPR043128">
    <property type="entry name" value="Rev_trsase/Diguanyl_cyclase"/>
</dbReference>